<dbReference type="GO" id="GO:0031071">
    <property type="term" value="F:cysteine desulfurase activity"/>
    <property type="evidence" value="ECO:0007669"/>
    <property type="project" value="UniProtKB-EC"/>
</dbReference>
<dbReference type="InterPro" id="IPR020578">
    <property type="entry name" value="Aminotrans_V_PyrdxlP_BS"/>
</dbReference>
<dbReference type="AlphaFoldDB" id="T0HRU4"/>
<keyword evidence="11" id="KW-0535">Nitrogen fixation</keyword>
<evidence type="ECO:0000256" key="3">
    <source>
        <dbReference type="ARBA" id="ARBA00006490"/>
    </source>
</evidence>
<evidence type="ECO:0000259" key="15">
    <source>
        <dbReference type="Pfam" id="PF00266"/>
    </source>
</evidence>
<name>T0HRU4_9SPHN</name>
<dbReference type="Proteomes" id="UP000015531">
    <property type="component" value="Unassembled WGS sequence"/>
</dbReference>
<sequence>MTRQPIYLDGFSTTPLAPEALAAMQAAWAGPGNASSPHAAGQRALAILDRGRKQVADLIGCSAGEVIFTSGATEANNLALRGIAEWGRRGGSERRRVVVSAIEHKAVLEAAKRLVLDEFEVVVAPVDRAGVIDLARLEALVDDETLLVSVMLVNNETGVVQPIREVAQICQSRGVLLHSDGAQGVGKQPVNVFDLGVDYLSISAHKLYGPMGVGALYVASDAPKPVAQVFGGGHERGMRAGTEPVPLVAGFGAAAEVARFCLEADSERSAMLKDAFVQALSAAGVSYNFITERAPVIDGGLALSFPSTIGDDLAGRVAKKLCISTGSACNSGQVTFSHVLRAMGIDGDLAQSVVRFFFGRMNTIEEVRSAALIIAEAVNELRTPLDESASERYGVGHEACAYRP</sequence>
<evidence type="ECO:0000256" key="13">
    <source>
        <dbReference type="ARBA" id="ARBA00050776"/>
    </source>
</evidence>
<keyword evidence="10" id="KW-0411">Iron-sulfur</keyword>
<dbReference type="PATRIC" id="fig|1331060.3.peg.87"/>
<evidence type="ECO:0000313" key="16">
    <source>
        <dbReference type="EMBL" id="EQB19096.1"/>
    </source>
</evidence>
<evidence type="ECO:0000256" key="1">
    <source>
        <dbReference type="ARBA" id="ARBA00001933"/>
    </source>
</evidence>
<dbReference type="GO" id="GO:0051536">
    <property type="term" value="F:iron-sulfur cluster binding"/>
    <property type="evidence" value="ECO:0007669"/>
    <property type="project" value="UniProtKB-KW"/>
</dbReference>
<comment type="catalytic activity">
    <reaction evidence="13">
        <text>(sulfur carrier)-H + L-cysteine = (sulfur carrier)-SH + L-alanine</text>
        <dbReference type="Rhea" id="RHEA:43892"/>
        <dbReference type="Rhea" id="RHEA-COMP:14737"/>
        <dbReference type="Rhea" id="RHEA-COMP:14739"/>
        <dbReference type="ChEBI" id="CHEBI:29917"/>
        <dbReference type="ChEBI" id="CHEBI:35235"/>
        <dbReference type="ChEBI" id="CHEBI:57972"/>
        <dbReference type="ChEBI" id="CHEBI:64428"/>
        <dbReference type="EC" id="2.8.1.7"/>
    </reaction>
</comment>
<comment type="cofactor">
    <cofactor evidence="1 14">
        <name>pyridoxal 5'-phosphate</name>
        <dbReference type="ChEBI" id="CHEBI:597326"/>
    </cofactor>
</comment>
<dbReference type="InterPro" id="IPR015422">
    <property type="entry name" value="PyrdxlP-dep_Trfase_small"/>
</dbReference>
<comment type="caution">
    <text evidence="16">The sequence shown here is derived from an EMBL/GenBank/DDBJ whole genome shotgun (WGS) entry which is preliminary data.</text>
</comment>
<comment type="similarity">
    <text evidence="3">Belongs to the class-V pyridoxal-phosphate-dependent aminotransferase family. NifS/IscS subfamily.</text>
</comment>
<dbReference type="Gene3D" id="1.10.260.50">
    <property type="match status" value="1"/>
</dbReference>
<evidence type="ECO:0000256" key="12">
    <source>
        <dbReference type="ARBA" id="ARBA00031911"/>
    </source>
</evidence>
<keyword evidence="6" id="KW-0808">Transferase</keyword>
<dbReference type="FunFam" id="3.40.640.10:FF:000084">
    <property type="entry name" value="IscS-like cysteine desulfurase"/>
    <property type="match status" value="1"/>
</dbReference>
<evidence type="ECO:0000256" key="10">
    <source>
        <dbReference type="ARBA" id="ARBA00023014"/>
    </source>
</evidence>
<evidence type="ECO:0000256" key="11">
    <source>
        <dbReference type="ARBA" id="ARBA00023231"/>
    </source>
</evidence>
<dbReference type="PANTHER" id="PTHR11601">
    <property type="entry name" value="CYSTEINE DESULFURYLASE FAMILY MEMBER"/>
    <property type="match status" value="1"/>
</dbReference>
<dbReference type="Gene3D" id="3.40.640.10">
    <property type="entry name" value="Type I PLP-dependent aspartate aminotransferase-like (Major domain)"/>
    <property type="match status" value="1"/>
</dbReference>
<keyword evidence="8" id="KW-0663">Pyridoxal phosphate</keyword>
<dbReference type="eggNOG" id="COG1104">
    <property type="taxonomic scope" value="Bacteria"/>
</dbReference>
<dbReference type="EC" id="2.8.1.7" evidence="4"/>
<keyword evidence="9" id="KW-0408">Iron</keyword>
<evidence type="ECO:0000256" key="6">
    <source>
        <dbReference type="ARBA" id="ARBA00022679"/>
    </source>
</evidence>
<evidence type="ECO:0000256" key="8">
    <source>
        <dbReference type="ARBA" id="ARBA00022898"/>
    </source>
</evidence>
<dbReference type="EMBL" id="ATDP01000034">
    <property type="protein sequence ID" value="EQB19096.1"/>
    <property type="molecule type" value="Genomic_DNA"/>
</dbReference>
<dbReference type="InterPro" id="IPR000192">
    <property type="entry name" value="Aminotrans_V_dom"/>
</dbReference>
<dbReference type="Pfam" id="PF00266">
    <property type="entry name" value="Aminotran_5"/>
    <property type="match status" value="1"/>
</dbReference>
<evidence type="ECO:0000256" key="2">
    <source>
        <dbReference type="ARBA" id="ARBA00003120"/>
    </source>
</evidence>
<accession>T0HRU4</accession>
<comment type="function">
    <text evidence="2">Catalyzes the removal of elemental sulfur atoms from cysteine to produce alanine. Seems to participate in the biosynthesis of the nitrogenase metalloclusters by providing the inorganic sulfur required for the Fe-S core formation.</text>
</comment>
<evidence type="ECO:0000256" key="7">
    <source>
        <dbReference type="ARBA" id="ARBA00022723"/>
    </source>
</evidence>
<evidence type="ECO:0000313" key="17">
    <source>
        <dbReference type="Proteomes" id="UP000015531"/>
    </source>
</evidence>
<keyword evidence="7" id="KW-0479">Metal-binding</keyword>
<dbReference type="InterPro" id="IPR016454">
    <property type="entry name" value="Cysteine_dSase"/>
</dbReference>
<dbReference type="PANTHER" id="PTHR11601:SF34">
    <property type="entry name" value="CYSTEINE DESULFURASE"/>
    <property type="match status" value="1"/>
</dbReference>
<evidence type="ECO:0000256" key="9">
    <source>
        <dbReference type="ARBA" id="ARBA00023004"/>
    </source>
</evidence>
<dbReference type="Gene3D" id="3.90.1150.10">
    <property type="entry name" value="Aspartate Aminotransferase, domain 1"/>
    <property type="match status" value="1"/>
</dbReference>
<dbReference type="SUPFAM" id="SSF53383">
    <property type="entry name" value="PLP-dependent transferases"/>
    <property type="match status" value="1"/>
</dbReference>
<dbReference type="PROSITE" id="PS00595">
    <property type="entry name" value="AA_TRANSFER_CLASS_5"/>
    <property type="match status" value="1"/>
</dbReference>
<evidence type="ECO:0000256" key="14">
    <source>
        <dbReference type="RuleBase" id="RU004504"/>
    </source>
</evidence>
<dbReference type="GO" id="GO:0046872">
    <property type="term" value="F:metal ion binding"/>
    <property type="evidence" value="ECO:0007669"/>
    <property type="project" value="UniProtKB-KW"/>
</dbReference>
<dbReference type="PIRSF" id="PIRSF005572">
    <property type="entry name" value="NifS"/>
    <property type="match status" value="1"/>
</dbReference>
<feature type="domain" description="Aminotransferase class V" evidence="15">
    <location>
        <begin position="6"/>
        <end position="368"/>
    </location>
</feature>
<reference evidence="16 17" key="1">
    <citation type="journal article" date="2013" name="Genome Announc.">
        <title>Draft Genome Sequence of Sphingobium lactosutens Strain DS20T, Isolated from a Hexachlorocyclohexane Dumpsite.</title>
        <authorList>
            <person name="Kumar R."/>
            <person name="Dwivedi V."/>
            <person name="Negi V."/>
            <person name="Khurana J.P."/>
            <person name="Lal R."/>
        </authorList>
    </citation>
    <scope>NUCLEOTIDE SEQUENCE [LARGE SCALE GENOMIC DNA]</scope>
    <source>
        <strain evidence="16 17">DS20</strain>
    </source>
</reference>
<dbReference type="OrthoDB" id="9804366at2"/>
<organism evidence="16 17">
    <name type="scientific">Sphingobium lactosutens DS20</name>
    <dbReference type="NCBI Taxonomy" id="1331060"/>
    <lineage>
        <taxon>Bacteria</taxon>
        <taxon>Pseudomonadati</taxon>
        <taxon>Pseudomonadota</taxon>
        <taxon>Alphaproteobacteria</taxon>
        <taxon>Sphingomonadales</taxon>
        <taxon>Sphingomonadaceae</taxon>
        <taxon>Sphingobium</taxon>
    </lineage>
</organism>
<evidence type="ECO:0000256" key="5">
    <source>
        <dbReference type="ARBA" id="ARBA00013558"/>
    </source>
</evidence>
<dbReference type="InterPro" id="IPR015421">
    <property type="entry name" value="PyrdxlP-dep_Trfase_major"/>
</dbReference>
<dbReference type="InterPro" id="IPR015424">
    <property type="entry name" value="PyrdxlP-dep_Trfase"/>
</dbReference>
<dbReference type="RefSeq" id="WP_021224294.1">
    <property type="nucleotide sequence ID" value="NZ_ATDP01000034.1"/>
</dbReference>
<proteinExistence type="inferred from homology"/>
<protein>
    <recommendedName>
        <fullName evidence="5">Cysteine desulfurase</fullName>
        <ecNumber evidence="4">2.8.1.7</ecNumber>
    </recommendedName>
    <alternativeName>
        <fullName evidence="12">Nitrogenase metalloclusters biosynthesis protein NifS</fullName>
    </alternativeName>
</protein>
<keyword evidence="17" id="KW-1185">Reference proteome</keyword>
<gene>
    <name evidence="16" type="ORF">RLDS_00565</name>
</gene>
<evidence type="ECO:0000256" key="4">
    <source>
        <dbReference type="ARBA" id="ARBA00012239"/>
    </source>
</evidence>